<comment type="caution">
    <text evidence="1">The sequence shown here is derived from an EMBL/GenBank/DDBJ whole genome shotgun (WGS) entry which is preliminary data.</text>
</comment>
<proteinExistence type="predicted"/>
<evidence type="ECO:0000313" key="2">
    <source>
        <dbReference type="Proteomes" id="UP001207468"/>
    </source>
</evidence>
<dbReference type="Proteomes" id="UP001207468">
    <property type="component" value="Unassembled WGS sequence"/>
</dbReference>
<gene>
    <name evidence="1" type="ORF">F5148DRAFT_1222819</name>
</gene>
<evidence type="ECO:0000313" key="1">
    <source>
        <dbReference type="EMBL" id="KAI9457189.1"/>
    </source>
</evidence>
<accession>A0ACC0U1W8</accession>
<reference evidence="1" key="1">
    <citation type="submission" date="2021-03" db="EMBL/GenBank/DDBJ databases">
        <title>Evolutionary priming and transition to the ectomycorrhizal habit in an iconic lineage of mushroom-forming fungi: is preadaptation a requirement?</title>
        <authorList>
            <consortium name="DOE Joint Genome Institute"/>
            <person name="Looney B.P."/>
            <person name="Miyauchi S."/>
            <person name="Morin E."/>
            <person name="Drula E."/>
            <person name="Courty P.E."/>
            <person name="Chicoki N."/>
            <person name="Fauchery L."/>
            <person name="Kohler A."/>
            <person name="Kuo A."/>
            <person name="LaButti K."/>
            <person name="Pangilinan J."/>
            <person name="Lipzen A."/>
            <person name="Riley R."/>
            <person name="Andreopoulos W."/>
            <person name="He G."/>
            <person name="Johnson J."/>
            <person name="Barry K.W."/>
            <person name="Grigoriev I.V."/>
            <person name="Nagy L."/>
            <person name="Hibbett D."/>
            <person name="Henrissat B."/>
            <person name="Matheny P.B."/>
            <person name="Labbe J."/>
            <person name="Martin A.F."/>
        </authorList>
    </citation>
    <scope>NUCLEOTIDE SEQUENCE</scope>
    <source>
        <strain evidence="1">BPL698</strain>
    </source>
</reference>
<sequence>MTGGSGTKQTFEQVQQTLLNRLYANAKTLLNSGTAPPDPSKVTYDDINNIVNLVARQKFKSKYGYDYNGQNSQPSPPPADGKPPLASDGTASYDRIDDTIIASYVNDRILSGLALGWPRKSAEADLQGLGKRLFKDSTNNSWVVQDFQTDYQNQDSLDDEWEARTDSTFVFTNSELNVDGNDVKIVVLQYVGTWYNVRSRLKAARDYLLQQLLANARSLTPVGTATSGTETQQLERILDPYVRSKYLAQYGYRFDTNNTKPPDLIPGTTPYLRGSIVFALPSSNSLQAVTDYVKSHILIGLDIPEFLRDRDGKNGLALTDLATTLTGVLATGTDNSWFTNTFDKTYENPDDGQHSIRTSSVLIFTNGKATINGIECQQFYLYYAGIYYQINSPFLLAREKLLKELVDSARQLAPGVNPSTSDSPQLQLRAILDEYAKREFLARFGFAYTANPPDVATGRSAQRTSTLLYFEYGNGPVTKDTIRSRVDDSIIQSLFLSGWVQTASLNQLTDFVYNRTQEAVLNSWNSNQLQRQFTNATDPTLLDWRSRAIVTYANGQDFEAGRRFRGHVIHFLGNFYATNEKLDGRAAVAHVPYVKHATAAVAQLKIYAL</sequence>
<dbReference type="EMBL" id="JAGFNK010000224">
    <property type="protein sequence ID" value="KAI9457189.1"/>
    <property type="molecule type" value="Genomic_DNA"/>
</dbReference>
<protein>
    <submittedName>
        <fullName evidence="1">Uncharacterized protein</fullName>
    </submittedName>
</protein>
<name>A0ACC0U1W8_9AGAM</name>
<keyword evidence="2" id="KW-1185">Reference proteome</keyword>
<organism evidence="1 2">
    <name type="scientific">Russula earlei</name>
    <dbReference type="NCBI Taxonomy" id="71964"/>
    <lineage>
        <taxon>Eukaryota</taxon>
        <taxon>Fungi</taxon>
        <taxon>Dikarya</taxon>
        <taxon>Basidiomycota</taxon>
        <taxon>Agaricomycotina</taxon>
        <taxon>Agaricomycetes</taxon>
        <taxon>Russulales</taxon>
        <taxon>Russulaceae</taxon>
        <taxon>Russula</taxon>
    </lineage>
</organism>